<dbReference type="SUPFAM" id="SSF53098">
    <property type="entry name" value="Ribonuclease H-like"/>
    <property type="match status" value="1"/>
</dbReference>
<accession>A0A1U7X1H8</accession>
<dbReference type="InterPro" id="IPR041577">
    <property type="entry name" value="RT_RNaseH_2"/>
</dbReference>
<evidence type="ECO:0000259" key="11">
    <source>
        <dbReference type="PROSITE" id="PS50878"/>
    </source>
</evidence>
<dbReference type="Gene3D" id="3.10.10.10">
    <property type="entry name" value="HIV Type 1 Reverse Transcriptase, subunit A, domain 1"/>
    <property type="match status" value="1"/>
</dbReference>
<dbReference type="GO" id="GO:0015074">
    <property type="term" value="P:DNA integration"/>
    <property type="evidence" value="ECO:0007669"/>
    <property type="project" value="UniProtKB-KW"/>
</dbReference>
<evidence type="ECO:0000256" key="7">
    <source>
        <dbReference type="ARBA" id="ARBA00022908"/>
    </source>
</evidence>
<keyword evidence="3" id="KW-0540">Nuclease</keyword>
<evidence type="ECO:0000313" key="12">
    <source>
        <dbReference type="Proteomes" id="UP000189701"/>
    </source>
</evidence>
<dbReference type="Gene3D" id="2.40.70.10">
    <property type="entry name" value="Acid Proteases"/>
    <property type="match status" value="1"/>
</dbReference>
<dbReference type="SUPFAM" id="SSF50630">
    <property type="entry name" value="Acid proteases"/>
    <property type="match status" value="1"/>
</dbReference>
<feature type="domain" description="Reverse transcriptase" evidence="11">
    <location>
        <begin position="419"/>
        <end position="597"/>
    </location>
</feature>
<dbReference type="Proteomes" id="UP000189701">
    <property type="component" value="Unplaced"/>
</dbReference>
<keyword evidence="7" id="KW-0229">DNA integration</keyword>
<dbReference type="Pfam" id="PF13650">
    <property type="entry name" value="Asp_protease_2"/>
    <property type="match status" value="1"/>
</dbReference>
<dbReference type="PROSITE" id="PS00141">
    <property type="entry name" value="ASP_PROTEASE"/>
    <property type="match status" value="1"/>
</dbReference>
<dbReference type="CDD" id="cd01647">
    <property type="entry name" value="RT_LTR"/>
    <property type="match status" value="1"/>
</dbReference>
<dbReference type="InterPro" id="IPR041588">
    <property type="entry name" value="Integrase_H2C2"/>
</dbReference>
<evidence type="ECO:0000256" key="1">
    <source>
        <dbReference type="ARBA" id="ARBA00022679"/>
    </source>
</evidence>
<evidence type="ECO:0000256" key="10">
    <source>
        <dbReference type="SAM" id="MobiDB-lite"/>
    </source>
</evidence>
<dbReference type="GO" id="GO:0004519">
    <property type="term" value="F:endonuclease activity"/>
    <property type="evidence" value="ECO:0007669"/>
    <property type="project" value="UniProtKB-KW"/>
</dbReference>
<dbReference type="InterPro" id="IPR050951">
    <property type="entry name" value="Retrovirus_Pol_polyprotein"/>
</dbReference>
<dbReference type="InterPro" id="IPR021109">
    <property type="entry name" value="Peptidase_aspartic_dom_sf"/>
</dbReference>
<organism evidence="12 13">
    <name type="scientific">Nicotiana sylvestris</name>
    <name type="common">Wood tobacco</name>
    <name type="synonym">South American tobacco</name>
    <dbReference type="NCBI Taxonomy" id="4096"/>
    <lineage>
        <taxon>Eukaryota</taxon>
        <taxon>Viridiplantae</taxon>
        <taxon>Streptophyta</taxon>
        <taxon>Embryophyta</taxon>
        <taxon>Tracheophyta</taxon>
        <taxon>Spermatophyta</taxon>
        <taxon>Magnoliopsida</taxon>
        <taxon>eudicotyledons</taxon>
        <taxon>Gunneridae</taxon>
        <taxon>Pentapetalae</taxon>
        <taxon>asterids</taxon>
        <taxon>lamiids</taxon>
        <taxon>Solanales</taxon>
        <taxon>Solanaceae</taxon>
        <taxon>Nicotianoideae</taxon>
        <taxon>Nicotianeae</taxon>
        <taxon>Nicotiana</taxon>
    </lineage>
</organism>
<keyword evidence="1" id="KW-0808">Transferase</keyword>
<dbReference type="Gene3D" id="1.10.340.70">
    <property type="match status" value="1"/>
</dbReference>
<keyword evidence="12" id="KW-1185">Reference proteome</keyword>
<gene>
    <name evidence="13" type="primary">LOC104229738</name>
</gene>
<keyword evidence="5" id="KW-0460">Magnesium</keyword>
<dbReference type="InterPro" id="IPR043128">
    <property type="entry name" value="Rev_trsase/Diguanyl_cyclase"/>
</dbReference>
<feature type="compositionally biased region" description="Polar residues" evidence="10">
    <location>
        <begin position="926"/>
        <end position="935"/>
    </location>
</feature>
<dbReference type="Pfam" id="PF03732">
    <property type="entry name" value="Retrotrans_gag"/>
    <property type="match status" value="1"/>
</dbReference>
<dbReference type="InterPro" id="IPR012337">
    <property type="entry name" value="RNaseH-like_sf"/>
</dbReference>
<name>A0A1U7X1H8_NICSY</name>
<dbReference type="InterPro" id="IPR043502">
    <property type="entry name" value="DNA/RNA_pol_sf"/>
</dbReference>
<dbReference type="GO" id="GO:0003723">
    <property type="term" value="F:RNA binding"/>
    <property type="evidence" value="ECO:0007669"/>
    <property type="project" value="UniProtKB-KW"/>
</dbReference>
<evidence type="ECO:0000313" key="13">
    <source>
        <dbReference type="RefSeq" id="XP_009780734.1"/>
    </source>
</evidence>
<sequence length="1196" mass="136054">MEDYYEHLNIVDELAKIRAATMYLTDTAMLWWRRKKSEMERGTCSINNWEQFKFELKRQFYPQNIVNEARRYLRELKQTTSIREYVKQFTKLILQIPNMTSDDLLFYFMDGLQNWAKQELHRRQVKDVDEAITVAESLNDFRTDATKAKDAKSKSTKPAGDPKRRQTEGAAQAGAQASKAAAQGRQDVAHLGHMMLVAMMGKEPKLRQKGSSFVDAKLNGQPVRIMVDTGATHNFVTEVKAKSFGLVFSPSNSMFKTVNADLTNVNGVARNVPLNLGAWQGSASFFVAPMDVFDLVLGLDYWDEVLACISPSFNQIYIWDPRGPCVIVKGFKRGEAIFLAAVTEIEEDKVDEALPPCVQQVLNENKDVMPEDLLKRLPPRREVDHQIELIPGTKPPAMGLYRMAPPELEELREQLKELLEAGHVRPSKAPFGAPVLFQKKQDGSLRLCIDYRALNKVTVKNKYPIPLIADLFDRLCQAKVFSNMDLRKGYYQVRIAEGDEPKTTCVTRYGAFEWLVMSFGLTNAPATFYILMNKLFHPFLDQFVVIYLDDIMIYSSCMEEHLDHLHNVFQVLRENDLFVKREKYLLKKDHSWEWTDLCQGAFEGLKSTITEEPVLALPDFSKVFEVHMDASDFAIGGILMQEGHPIAFESRKLNDAKCRYTVQEKEMTTVVHCLRTWCHYLLGAHFIVKMDNVVTIYFQSQKKLSPKQAWWQDCLAEFDYSLEYKPGKANVVADALSQKAVLAPIFSTTNSDILDAIKQGMKHDPVAKQLLELSSQGKQRSFRWGNLRRTLIKEGHDTVWAGYPGQKRTSVLLESSYYWPHMRDDIDVYVRTCLVCQQDKVKHKVLGGLLEPLPMAKKPWDSVTMDFITCLPNSEGFGTIMVVVDRFSKYATFTSTTANCKSKEAACLFLRDRSESTGRSPFELATGQQPNTPQSLPEGAELRNIGAFHMEKAWEKQVDMARSYLDKAAQKMKKFADRKRRQVNDRIGDKVMVKLNPRQFKSLRGLNQSLIRCYEGPFKITAKPYNEDKDDTEWGQSSRAQIFITPSAIDKKVEEISTINWFEEKGQSPEEVSWEKYEDLWKFKDQVHDDLKLCGATVVAISSGGECVDLPNSLLIFPPKGPQAESNLAAKGQGIFEHGRHGPTRTIMAATLCQQGQVLHSWVRPQSVSTIIGANLSQQELVHSSWTGPLAKNLPT</sequence>
<dbReference type="Pfam" id="PF17921">
    <property type="entry name" value="Integrase_H2C2"/>
    <property type="match status" value="1"/>
</dbReference>
<dbReference type="STRING" id="4096.A0A1U7X1H8"/>
<evidence type="ECO:0000256" key="6">
    <source>
        <dbReference type="ARBA" id="ARBA00022884"/>
    </source>
</evidence>
<keyword evidence="6" id="KW-0694">RNA-binding</keyword>
<dbReference type="AlphaFoldDB" id="A0A1U7X1H8"/>
<evidence type="ECO:0000256" key="3">
    <source>
        <dbReference type="ARBA" id="ARBA00022722"/>
    </source>
</evidence>
<dbReference type="Gene3D" id="3.30.70.270">
    <property type="match status" value="1"/>
</dbReference>
<reference evidence="12" key="1">
    <citation type="journal article" date="2013" name="Genome Biol.">
        <title>Reference genomes and transcriptomes of Nicotiana sylvestris and Nicotiana tomentosiformis.</title>
        <authorList>
            <person name="Sierro N."/>
            <person name="Battey J.N."/>
            <person name="Ouadi S."/>
            <person name="Bovet L."/>
            <person name="Goepfert S."/>
            <person name="Bakaher N."/>
            <person name="Peitsch M.C."/>
            <person name="Ivanov N.V."/>
        </authorList>
    </citation>
    <scope>NUCLEOTIDE SEQUENCE [LARGE SCALE GENOMIC DNA]</scope>
</reference>
<keyword evidence="9" id="KW-0511">Multifunctional enzyme</keyword>
<keyword evidence="8" id="KW-0695">RNA-directed DNA polymerase</keyword>
<feature type="region of interest" description="Disordered" evidence="10">
    <location>
        <begin position="918"/>
        <end position="937"/>
    </location>
</feature>
<evidence type="ECO:0000256" key="2">
    <source>
        <dbReference type="ARBA" id="ARBA00022695"/>
    </source>
</evidence>
<dbReference type="SUPFAM" id="SSF56672">
    <property type="entry name" value="DNA/RNA polymerases"/>
    <property type="match status" value="1"/>
</dbReference>
<keyword evidence="4" id="KW-0378">Hydrolase</keyword>
<evidence type="ECO:0000256" key="8">
    <source>
        <dbReference type="ARBA" id="ARBA00022918"/>
    </source>
</evidence>
<dbReference type="InterPro" id="IPR000477">
    <property type="entry name" value="RT_dom"/>
</dbReference>
<evidence type="ECO:0000256" key="4">
    <source>
        <dbReference type="ARBA" id="ARBA00022759"/>
    </source>
</evidence>
<dbReference type="eggNOG" id="KOG0017">
    <property type="taxonomic scope" value="Eukaryota"/>
</dbReference>
<dbReference type="InterPro" id="IPR005162">
    <property type="entry name" value="Retrotrans_gag_dom"/>
</dbReference>
<dbReference type="CDD" id="cd00303">
    <property type="entry name" value="retropepsin_like"/>
    <property type="match status" value="1"/>
</dbReference>
<dbReference type="Pfam" id="PF00078">
    <property type="entry name" value="RVT_1"/>
    <property type="match status" value="1"/>
</dbReference>
<dbReference type="PANTHER" id="PTHR37984">
    <property type="entry name" value="PROTEIN CBG26694"/>
    <property type="match status" value="1"/>
</dbReference>
<proteinExistence type="predicted"/>
<feature type="region of interest" description="Disordered" evidence="10">
    <location>
        <begin position="145"/>
        <end position="184"/>
    </location>
</feature>
<dbReference type="GO" id="GO:0003964">
    <property type="term" value="F:RNA-directed DNA polymerase activity"/>
    <property type="evidence" value="ECO:0007669"/>
    <property type="project" value="UniProtKB-KW"/>
</dbReference>
<dbReference type="Gene3D" id="3.30.420.10">
    <property type="entry name" value="Ribonuclease H-like superfamily/Ribonuclease H"/>
    <property type="match status" value="1"/>
</dbReference>
<dbReference type="OrthoDB" id="1939491at2759"/>
<dbReference type="GO" id="GO:0004190">
    <property type="term" value="F:aspartic-type endopeptidase activity"/>
    <property type="evidence" value="ECO:0007669"/>
    <property type="project" value="InterPro"/>
</dbReference>
<dbReference type="RefSeq" id="XP_009780734.1">
    <property type="nucleotide sequence ID" value="XM_009782432.1"/>
</dbReference>
<keyword evidence="2" id="KW-0548">Nucleotidyltransferase</keyword>
<keyword evidence="4" id="KW-0255">Endonuclease</keyword>
<dbReference type="GO" id="GO:0006508">
    <property type="term" value="P:proteolysis"/>
    <property type="evidence" value="ECO:0007669"/>
    <property type="project" value="InterPro"/>
</dbReference>
<reference evidence="13" key="2">
    <citation type="submission" date="2025-08" db="UniProtKB">
        <authorList>
            <consortium name="RefSeq"/>
        </authorList>
    </citation>
    <scope>IDENTIFICATION</scope>
    <source>
        <tissue evidence="13">Leaf</tissue>
    </source>
</reference>
<dbReference type="PROSITE" id="PS50878">
    <property type="entry name" value="RT_POL"/>
    <property type="match status" value="1"/>
</dbReference>
<evidence type="ECO:0000256" key="5">
    <source>
        <dbReference type="ARBA" id="ARBA00022842"/>
    </source>
</evidence>
<protein>
    <submittedName>
        <fullName evidence="13">Uncharacterized protein LOC104229738</fullName>
    </submittedName>
</protein>
<dbReference type="Pfam" id="PF17919">
    <property type="entry name" value="RT_RNaseH_2"/>
    <property type="match status" value="1"/>
</dbReference>
<dbReference type="PANTHER" id="PTHR37984:SF5">
    <property type="entry name" value="PROTEIN NYNRIN-LIKE"/>
    <property type="match status" value="1"/>
</dbReference>
<dbReference type="InterPro" id="IPR001969">
    <property type="entry name" value="Aspartic_peptidase_AS"/>
</dbReference>
<evidence type="ECO:0000256" key="9">
    <source>
        <dbReference type="ARBA" id="ARBA00023268"/>
    </source>
</evidence>
<dbReference type="InterPro" id="IPR036397">
    <property type="entry name" value="RNaseH_sf"/>
</dbReference>
<dbReference type="CDD" id="cd09274">
    <property type="entry name" value="RNase_HI_RT_Ty3"/>
    <property type="match status" value="1"/>
</dbReference>
<feature type="compositionally biased region" description="Low complexity" evidence="10">
    <location>
        <begin position="169"/>
        <end position="184"/>
    </location>
</feature>